<dbReference type="RefSeq" id="WP_104514004.1">
    <property type="nucleotide sequence ID" value="NZ_MQVW01000022.1"/>
</dbReference>
<sequence length="133" mass="15874">MKYTVIIFLIFITSCRSQNISDQDKYYQEIHKILNVSFGENTKVIMPNKFSFSNRIDLSKNHLYDSLLVSYKKNKLILASLLKNKDDETVYNKQLWFENKNLTIDKLNIKLLNKNFLLVENFNFDELEKKHCL</sequence>
<gene>
    <name evidence="1" type="ORF">LY01_00264</name>
</gene>
<dbReference type="Proteomes" id="UP000239002">
    <property type="component" value="Unassembled WGS sequence"/>
</dbReference>
<organism evidence="1 2">
    <name type="scientific">Nonlabens xylanidelens</name>
    <dbReference type="NCBI Taxonomy" id="191564"/>
    <lineage>
        <taxon>Bacteria</taxon>
        <taxon>Pseudomonadati</taxon>
        <taxon>Bacteroidota</taxon>
        <taxon>Flavobacteriia</taxon>
        <taxon>Flavobacteriales</taxon>
        <taxon>Flavobacteriaceae</taxon>
        <taxon>Nonlabens</taxon>
    </lineage>
</organism>
<comment type="caution">
    <text evidence="1">The sequence shown here is derived from an EMBL/GenBank/DDBJ whole genome shotgun (WGS) entry which is preliminary data.</text>
</comment>
<evidence type="ECO:0000313" key="2">
    <source>
        <dbReference type="Proteomes" id="UP000239002"/>
    </source>
</evidence>
<proteinExistence type="predicted"/>
<dbReference type="EMBL" id="PTJE01000001">
    <property type="protein sequence ID" value="PPK96444.1"/>
    <property type="molecule type" value="Genomic_DNA"/>
</dbReference>
<accession>A0A2S6IQB4</accession>
<keyword evidence="2" id="KW-1185">Reference proteome</keyword>
<reference evidence="1 2" key="1">
    <citation type="submission" date="2018-02" db="EMBL/GenBank/DDBJ databases">
        <title>Genomic Encyclopedia of Archaeal and Bacterial Type Strains, Phase II (KMG-II): from individual species to whole genera.</title>
        <authorList>
            <person name="Goeker M."/>
        </authorList>
    </citation>
    <scope>NUCLEOTIDE SEQUENCE [LARGE SCALE GENOMIC DNA]</scope>
    <source>
        <strain evidence="1 2">DSM 16809</strain>
    </source>
</reference>
<name>A0A2S6IQB4_9FLAO</name>
<dbReference type="AlphaFoldDB" id="A0A2S6IQB4"/>
<dbReference type="PROSITE" id="PS51257">
    <property type="entry name" value="PROKAR_LIPOPROTEIN"/>
    <property type="match status" value="1"/>
</dbReference>
<protein>
    <submittedName>
        <fullName evidence="1">Uncharacterized protein</fullName>
    </submittedName>
</protein>
<evidence type="ECO:0000313" key="1">
    <source>
        <dbReference type="EMBL" id="PPK96444.1"/>
    </source>
</evidence>